<evidence type="ECO:0000256" key="1">
    <source>
        <dbReference type="ARBA" id="ARBA00022793"/>
    </source>
</evidence>
<gene>
    <name evidence="6" type="ORF">E1B28_012664</name>
</gene>
<evidence type="ECO:0000256" key="3">
    <source>
        <dbReference type="RuleBase" id="RU366045"/>
    </source>
</evidence>
<dbReference type="RefSeq" id="XP_043005165.1">
    <property type="nucleotide sequence ID" value="XM_043157797.1"/>
</dbReference>
<evidence type="ECO:0000259" key="5">
    <source>
        <dbReference type="Pfam" id="PF04909"/>
    </source>
</evidence>
<keyword evidence="2 3" id="KW-0456">Lyase</keyword>
<feature type="chain" id="PRO_5040361776" description="Amidohydrolase-related domain-containing protein" evidence="4">
    <location>
        <begin position="21"/>
        <end position="357"/>
    </location>
</feature>
<dbReference type="PANTHER" id="PTHR21240:SF31">
    <property type="entry name" value="AMIDOHYDROLASE FAMILY PROTEIN (AFU_ORTHOLOGUE AFUA_7G05840)"/>
    <property type="match status" value="1"/>
</dbReference>
<keyword evidence="7" id="KW-1185">Reference proteome</keyword>
<dbReference type="PANTHER" id="PTHR21240">
    <property type="entry name" value="2-AMINO-3-CARBOXYLMUCONATE-6-SEMIALDEHYDE DECARBOXYLASE"/>
    <property type="match status" value="1"/>
</dbReference>
<dbReference type="InterPro" id="IPR006680">
    <property type="entry name" value="Amidohydro-rel"/>
</dbReference>
<dbReference type="InterPro" id="IPR032465">
    <property type="entry name" value="ACMSD"/>
</dbReference>
<feature type="domain" description="Amidohydrolase-related" evidence="5">
    <location>
        <begin position="67"/>
        <end position="354"/>
    </location>
</feature>
<keyword evidence="4" id="KW-0732">Signal</keyword>
<evidence type="ECO:0000313" key="6">
    <source>
        <dbReference type="EMBL" id="KAG7088694.1"/>
    </source>
</evidence>
<sequence>MVRISPIALFQLLLVSTSLGNSCIRRGRGSIILEEHWVSTEESKSITSATIPYGQTIEEFQLNIADIHNQRLQTMDDNHIDYMVLSYGSPGIQGISDPEKALATATEINNRMAGLISNNTQRFGVFAALPMHNASLASQELRRAVTELGFVGAMIHDYQQSGPDNGTLYYDRAGYDEFWKTVSELDIPVYFHPRLNTPALSGPIYKDAPWLRGAIQEFAVTLSNHILRLCVNGVFDRFPDVKIIVGHMGERLSSDLYRIERTLRAQLTPGLPMQQKLSWYWQRNIYETTSGDFTTPLFRFHRQQLGISRMLFSVDYPFEPIGEASEWLESLSEILSVGELYALRRGNAMKLLKLKEC</sequence>
<dbReference type="GeneID" id="66081739"/>
<evidence type="ECO:0000256" key="4">
    <source>
        <dbReference type="SAM" id="SignalP"/>
    </source>
</evidence>
<dbReference type="KEGG" id="more:E1B28_012664"/>
<dbReference type="InterPro" id="IPR032466">
    <property type="entry name" value="Metal_Hydrolase"/>
</dbReference>
<organism evidence="6 7">
    <name type="scientific">Marasmius oreades</name>
    <name type="common">fairy-ring Marasmius</name>
    <dbReference type="NCBI Taxonomy" id="181124"/>
    <lineage>
        <taxon>Eukaryota</taxon>
        <taxon>Fungi</taxon>
        <taxon>Dikarya</taxon>
        <taxon>Basidiomycota</taxon>
        <taxon>Agaricomycotina</taxon>
        <taxon>Agaricomycetes</taxon>
        <taxon>Agaricomycetidae</taxon>
        <taxon>Agaricales</taxon>
        <taxon>Marasmiineae</taxon>
        <taxon>Marasmiaceae</taxon>
        <taxon>Marasmius</taxon>
    </lineage>
</organism>
<protein>
    <recommendedName>
        <fullName evidence="5">Amidohydrolase-related domain-containing protein</fullName>
    </recommendedName>
</protein>
<dbReference type="GO" id="GO:0019748">
    <property type="term" value="P:secondary metabolic process"/>
    <property type="evidence" value="ECO:0007669"/>
    <property type="project" value="TreeGrafter"/>
</dbReference>
<comment type="caution">
    <text evidence="6">The sequence shown here is derived from an EMBL/GenBank/DDBJ whole genome shotgun (WGS) entry which is preliminary data.</text>
</comment>
<dbReference type="GO" id="GO:0005829">
    <property type="term" value="C:cytosol"/>
    <property type="evidence" value="ECO:0007669"/>
    <property type="project" value="TreeGrafter"/>
</dbReference>
<keyword evidence="1 3" id="KW-0210">Decarboxylase</keyword>
<dbReference type="Gene3D" id="3.20.20.140">
    <property type="entry name" value="Metal-dependent hydrolases"/>
    <property type="match status" value="1"/>
</dbReference>
<dbReference type="Proteomes" id="UP001049176">
    <property type="component" value="Chromosome 8"/>
</dbReference>
<dbReference type="SUPFAM" id="SSF51556">
    <property type="entry name" value="Metallo-dependent hydrolases"/>
    <property type="match status" value="1"/>
</dbReference>
<evidence type="ECO:0000313" key="7">
    <source>
        <dbReference type="Proteomes" id="UP001049176"/>
    </source>
</evidence>
<dbReference type="GO" id="GO:0016831">
    <property type="term" value="F:carboxy-lyase activity"/>
    <property type="evidence" value="ECO:0007669"/>
    <property type="project" value="UniProtKB-KW"/>
</dbReference>
<evidence type="ECO:0000256" key="2">
    <source>
        <dbReference type="ARBA" id="ARBA00023239"/>
    </source>
</evidence>
<reference evidence="6" key="1">
    <citation type="journal article" date="2021" name="Genome Biol. Evol.">
        <title>The assembled and annotated genome of the fairy-ring fungus Marasmius oreades.</title>
        <authorList>
            <person name="Hiltunen M."/>
            <person name="Ament-Velasquez S.L."/>
            <person name="Johannesson H."/>
        </authorList>
    </citation>
    <scope>NUCLEOTIDE SEQUENCE</scope>
    <source>
        <strain evidence="6">03SP1</strain>
    </source>
</reference>
<feature type="signal peptide" evidence="4">
    <location>
        <begin position="1"/>
        <end position="20"/>
    </location>
</feature>
<dbReference type="EMBL" id="CM032188">
    <property type="protein sequence ID" value="KAG7088694.1"/>
    <property type="molecule type" value="Genomic_DNA"/>
</dbReference>
<dbReference type="Pfam" id="PF04909">
    <property type="entry name" value="Amidohydro_2"/>
    <property type="match status" value="1"/>
</dbReference>
<dbReference type="AlphaFoldDB" id="A0A9P7RS24"/>
<dbReference type="GO" id="GO:0016787">
    <property type="term" value="F:hydrolase activity"/>
    <property type="evidence" value="ECO:0007669"/>
    <property type="project" value="InterPro"/>
</dbReference>
<proteinExistence type="inferred from homology"/>
<dbReference type="OrthoDB" id="2885109at2759"/>
<comment type="similarity">
    <text evidence="3">Belongs to the metallo-dependent hydrolases superfamily.</text>
</comment>
<accession>A0A9P7RS24</accession>
<name>A0A9P7RS24_9AGAR</name>